<dbReference type="VEuPathDB" id="FungiDB:VP01_2272g3"/>
<organism evidence="1 2">
    <name type="scientific">Puccinia sorghi</name>
    <dbReference type="NCBI Taxonomy" id="27349"/>
    <lineage>
        <taxon>Eukaryota</taxon>
        <taxon>Fungi</taxon>
        <taxon>Dikarya</taxon>
        <taxon>Basidiomycota</taxon>
        <taxon>Pucciniomycotina</taxon>
        <taxon>Pucciniomycetes</taxon>
        <taxon>Pucciniales</taxon>
        <taxon>Pucciniaceae</taxon>
        <taxon>Puccinia</taxon>
    </lineage>
</organism>
<dbReference type="OrthoDB" id="2507671at2759"/>
<sequence>MLLEIKRFTREHGYIIVICCSDKGSRKFFKCDRGGKAEDNKRKGDPRDQSKFSRLIGCLFSAHTSCERGGLVRYYENDYPHHNHPATKDT</sequence>
<accession>A0A0L6VA40</accession>
<keyword evidence="2" id="KW-1185">Reference proteome</keyword>
<proteinExistence type="predicted"/>
<dbReference type="EMBL" id="LAVV01007139">
    <property type="protein sequence ID" value="KNZ56980.1"/>
    <property type="molecule type" value="Genomic_DNA"/>
</dbReference>
<dbReference type="AlphaFoldDB" id="A0A0L6VA40"/>
<protein>
    <recommendedName>
        <fullName evidence="3">FAR1 domain-containing protein</fullName>
    </recommendedName>
</protein>
<evidence type="ECO:0008006" key="3">
    <source>
        <dbReference type="Google" id="ProtNLM"/>
    </source>
</evidence>
<evidence type="ECO:0000313" key="2">
    <source>
        <dbReference type="Proteomes" id="UP000037035"/>
    </source>
</evidence>
<gene>
    <name evidence="1" type="ORF">VP01_2272g3</name>
</gene>
<name>A0A0L6VA40_9BASI</name>
<dbReference type="Proteomes" id="UP000037035">
    <property type="component" value="Unassembled WGS sequence"/>
</dbReference>
<reference evidence="1 2" key="1">
    <citation type="submission" date="2015-08" db="EMBL/GenBank/DDBJ databases">
        <title>Next Generation Sequencing and Analysis of the Genome of Puccinia sorghi L Schw, the Causal Agent of Maize Common Rust.</title>
        <authorList>
            <person name="Rochi L."/>
            <person name="Burguener G."/>
            <person name="Darino M."/>
            <person name="Turjanski A."/>
            <person name="Kreff E."/>
            <person name="Dieguez M.J."/>
            <person name="Sacco F."/>
        </authorList>
    </citation>
    <scope>NUCLEOTIDE SEQUENCE [LARGE SCALE GENOMIC DNA]</scope>
    <source>
        <strain evidence="1 2">RO10H11247</strain>
    </source>
</reference>
<evidence type="ECO:0000313" key="1">
    <source>
        <dbReference type="EMBL" id="KNZ56980.1"/>
    </source>
</evidence>
<comment type="caution">
    <text evidence="1">The sequence shown here is derived from an EMBL/GenBank/DDBJ whole genome shotgun (WGS) entry which is preliminary data.</text>
</comment>